<keyword evidence="8" id="KW-0234">DNA repair</keyword>
<keyword evidence="4 14" id="KW-0378">Hydrolase</keyword>
<dbReference type="CDD" id="cd18807">
    <property type="entry name" value="SF1_C_UvrD"/>
    <property type="match status" value="1"/>
</dbReference>
<keyword evidence="5 14" id="KW-0347">Helicase</keyword>
<dbReference type="EC" id="5.6.2.4" evidence="11"/>
<dbReference type="GO" id="GO:0005829">
    <property type="term" value="C:cytosol"/>
    <property type="evidence" value="ECO:0007669"/>
    <property type="project" value="TreeGrafter"/>
</dbReference>
<feature type="domain" description="UvrD-like helicase C-terminal" evidence="16">
    <location>
        <begin position="287"/>
        <end position="561"/>
    </location>
</feature>
<evidence type="ECO:0000256" key="8">
    <source>
        <dbReference type="ARBA" id="ARBA00023204"/>
    </source>
</evidence>
<dbReference type="eggNOG" id="COG0210">
    <property type="taxonomic scope" value="Bacteria"/>
</dbReference>
<dbReference type="HOGENOM" id="CLU_004585_5_5_6"/>
<evidence type="ECO:0000256" key="4">
    <source>
        <dbReference type="ARBA" id="ARBA00022801"/>
    </source>
</evidence>
<dbReference type="CDD" id="cd17932">
    <property type="entry name" value="DEXQc_UvrD"/>
    <property type="match status" value="1"/>
</dbReference>
<protein>
    <recommendedName>
        <fullName evidence="11">DNA 3'-5' helicase</fullName>
        <ecNumber evidence="11">5.6.2.4</ecNumber>
    </recommendedName>
    <alternativeName>
        <fullName evidence="12">DNA 3'-5' helicase II</fullName>
    </alternativeName>
</protein>
<dbReference type="InterPro" id="IPR000212">
    <property type="entry name" value="DNA_helicase_UvrD/REP"/>
</dbReference>
<evidence type="ECO:0000256" key="2">
    <source>
        <dbReference type="ARBA" id="ARBA00022741"/>
    </source>
</evidence>
<comment type="catalytic activity">
    <reaction evidence="13">
        <text>ATP + H2O = ADP + phosphate + H(+)</text>
        <dbReference type="Rhea" id="RHEA:13065"/>
        <dbReference type="ChEBI" id="CHEBI:15377"/>
        <dbReference type="ChEBI" id="CHEBI:15378"/>
        <dbReference type="ChEBI" id="CHEBI:30616"/>
        <dbReference type="ChEBI" id="CHEBI:43474"/>
        <dbReference type="ChEBI" id="CHEBI:456216"/>
        <dbReference type="EC" id="5.6.2.4"/>
    </reaction>
</comment>
<keyword evidence="9" id="KW-0413">Isomerase</keyword>
<dbReference type="InterPro" id="IPR014016">
    <property type="entry name" value="UvrD-like_ATP-bd"/>
</dbReference>
<dbReference type="GO" id="GO:0000725">
    <property type="term" value="P:recombinational repair"/>
    <property type="evidence" value="ECO:0007669"/>
    <property type="project" value="TreeGrafter"/>
</dbReference>
<evidence type="ECO:0000256" key="7">
    <source>
        <dbReference type="ARBA" id="ARBA00023125"/>
    </source>
</evidence>
<evidence type="ECO:0000256" key="1">
    <source>
        <dbReference type="ARBA" id="ARBA00009922"/>
    </source>
</evidence>
<keyword evidence="6 14" id="KW-0067">ATP-binding</keyword>
<dbReference type="InterPro" id="IPR014017">
    <property type="entry name" value="DNA_helicase_UvrD-like_C"/>
</dbReference>
<keyword evidence="3" id="KW-0227">DNA damage</keyword>
<proteinExistence type="inferred from homology"/>
<dbReference type="GO" id="GO:0016887">
    <property type="term" value="F:ATP hydrolysis activity"/>
    <property type="evidence" value="ECO:0007669"/>
    <property type="project" value="RHEA"/>
</dbReference>
<dbReference type="PROSITE" id="PS51198">
    <property type="entry name" value="UVRD_HELICASE_ATP_BIND"/>
    <property type="match status" value="1"/>
</dbReference>
<dbReference type="InterPro" id="IPR013986">
    <property type="entry name" value="DExx_box_DNA_helicase_dom_sf"/>
</dbReference>
<evidence type="ECO:0000256" key="5">
    <source>
        <dbReference type="ARBA" id="ARBA00022806"/>
    </source>
</evidence>
<dbReference type="InterPro" id="IPR027417">
    <property type="entry name" value="P-loop_NTPase"/>
</dbReference>
<evidence type="ECO:0000313" key="17">
    <source>
        <dbReference type="EMBL" id="ABC27641.1"/>
    </source>
</evidence>
<evidence type="ECO:0000259" key="16">
    <source>
        <dbReference type="PROSITE" id="PS51217"/>
    </source>
</evidence>
<dbReference type="OrthoDB" id="9806690at2"/>
<sequence>MDVTAVLDPLNDAQREAVTASARNLLVLAGAGSGKTRVLVHRMAWLIQVERIGAHAIMAVTFTNKAAREMRERVESLLHIPTRGMWLGTFHSLAHRLLRAHWREAGLPENFQVIDSDDQQRMLKRVIRELGLDESKWPARQAQYFINSQKDEGLRPDNIEPGSDAWRQTMNKIYQRYDEYCRQSGLVDFGELLLRSHELWLQKPDLLRHYQQRFQHILVDEFQDTNTIQYAWLRVLAGDRVPMTVVGDDDQSIYGWRGAKIENIQRFQNDFGEAALVRLEQNYRSTQTILRAANHVIAHNPSRLGKQLWTDQGEGEAIDVYAAFNEQDEANYIVESVQSWVNQGRSRSEVALLYRSNVQSRVLEEALIRHGVPYRIYGGLRFYDRLEVKNAVAYLRLAHFADDDAAFERVVNIPSRGVGAKSLETLRDAARERRGSLWRTSVAAVSAGLIKGKAGAGLKHFIEIVENLREFAKENSLQDLTKHMLEVSGILEHHANEKGDKAEARKENLLELVNAVAEYETLDNESPLAEFLTQAALDAGERQAEVDQDAVQLMTLHSAKGLEFPLVFLTGMEEELFPHSMALEEAGRLEEERRLCYVGITRAMEKLVLTFAESRRLYGQDKYHSISRFVREIPNELLREVRLRSVVSKPMFWDRGPAHGAIGESAQQSGISLGQRVRHEKFGEGVVLNYEGSGPHSRIQVNFDDQGSKWLVLSYAKLEAI</sequence>
<evidence type="ECO:0000256" key="10">
    <source>
        <dbReference type="ARBA" id="ARBA00034617"/>
    </source>
</evidence>
<keyword evidence="7" id="KW-0238">DNA-binding</keyword>
<dbReference type="GO" id="GO:0043138">
    <property type="term" value="F:3'-5' DNA helicase activity"/>
    <property type="evidence" value="ECO:0007669"/>
    <property type="project" value="UniProtKB-EC"/>
</dbReference>
<dbReference type="EMBL" id="CP000155">
    <property type="protein sequence ID" value="ABC27641.1"/>
    <property type="molecule type" value="Genomic_DNA"/>
</dbReference>
<dbReference type="GO" id="GO:0009314">
    <property type="term" value="P:response to radiation"/>
    <property type="evidence" value="ECO:0007669"/>
    <property type="project" value="UniProtKB-ARBA"/>
</dbReference>
<evidence type="ECO:0000259" key="15">
    <source>
        <dbReference type="PROSITE" id="PS51198"/>
    </source>
</evidence>
<dbReference type="PROSITE" id="PS51217">
    <property type="entry name" value="UVRD_HELICASE_CTER"/>
    <property type="match status" value="1"/>
</dbReference>
<dbReference type="Pfam" id="PF13361">
    <property type="entry name" value="UvrD_C"/>
    <property type="match status" value="1"/>
</dbReference>
<dbReference type="GO" id="GO:0003677">
    <property type="term" value="F:DNA binding"/>
    <property type="evidence" value="ECO:0007669"/>
    <property type="project" value="UniProtKB-KW"/>
</dbReference>
<evidence type="ECO:0000256" key="14">
    <source>
        <dbReference type="PROSITE-ProRule" id="PRU00560"/>
    </source>
</evidence>
<dbReference type="GO" id="GO:0033202">
    <property type="term" value="C:DNA helicase complex"/>
    <property type="evidence" value="ECO:0007669"/>
    <property type="project" value="TreeGrafter"/>
</dbReference>
<organism evidence="17 18">
    <name type="scientific">Hahella chejuensis (strain KCTC 2396)</name>
    <dbReference type="NCBI Taxonomy" id="349521"/>
    <lineage>
        <taxon>Bacteria</taxon>
        <taxon>Pseudomonadati</taxon>
        <taxon>Pseudomonadota</taxon>
        <taxon>Gammaproteobacteria</taxon>
        <taxon>Oceanospirillales</taxon>
        <taxon>Hahellaceae</taxon>
        <taxon>Hahella</taxon>
    </lineage>
</organism>
<dbReference type="Gene3D" id="3.40.50.300">
    <property type="entry name" value="P-loop containing nucleotide triphosphate hydrolases"/>
    <property type="match status" value="2"/>
</dbReference>
<dbReference type="SUPFAM" id="SSF52540">
    <property type="entry name" value="P-loop containing nucleoside triphosphate hydrolases"/>
    <property type="match status" value="1"/>
</dbReference>
<dbReference type="NCBIfam" id="NF008743">
    <property type="entry name" value="PRK11773.1"/>
    <property type="match status" value="1"/>
</dbReference>
<comment type="similarity">
    <text evidence="1">Belongs to the helicase family. UvrD subfamily.</text>
</comment>
<feature type="binding site" evidence="14">
    <location>
        <begin position="29"/>
        <end position="36"/>
    </location>
    <ligand>
        <name>ATP</name>
        <dbReference type="ChEBI" id="CHEBI:30616"/>
    </ligand>
</feature>
<evidence type="ECO:0000256" key="9">
    <source>
        <dbReference type="ARBA" id="ARBA00023235"/>
    </source>
</evidence>
<evidence type="ECO:0000313" key="18">
    <source>
        <dbReference type="Proteomes" id="UP000000238"/>
    </source>
</evidence>
<dbReference type="Pfam" id="PF21196">
    <property type="entry name" value="PcrA_UvrD_tudor"/>
    <property type="match status" value="1"/>
</dbReference>
<dbReference type="Gene3D" id="1.10.10.160">
    <property type="match status" value="1"/>
</dbReference>
<dbReference type="Gene3D" id="1.10.486.10">
    <property type="entry name" value="PCRA, domain 4"/>
    <property type="match status" value="1"/>
</dbReference>
<dbReference type="Proteomes" id="UP000000238">
    <property type="component" value="Chromosome"/>
</dbReference>
<keyword evidence="18" id="KW-1185">Reference proteome</keyword>
<evidence type="ECO:0000256" key="11">
    <source>
        <dbReference type="ARBA" id="ARBA00034808"/>
    </source>
</evidence>
<comment type="catalytic activity">
    <reaction evidence="10">
        <text>Couples ATP hydrolysis with the unwinding of duplex DNA by translocating in the 3'-5' direction.</text>
        <dbReference type="EC" id="5.6.2.4"/>
    </reaction>
</comment>
<dbReference type="Pfam" id="PF00580">
    <property type="entry name" value="UvrD-helicase"/>
    <property type="match status" value="1"/>
</dbReference>
<dbReference type="RefSeq" id="WP_011394718.1">
    <property type="nucleotide sequence ID" value="NC_007645.1"/>
</dbReference>
<dbReference type="PANTHER" id="PTHR11070">
    <property type="entry name" value="UVRD / RECB / PCRA DNA HELICASE FAMILY MEMBER"/>
    <property type="match status" value="1"/>
</dbReference>
<dbReference type="FunFam" id="1.10.10.160:FF:000001">
    <property type="entry name" value="ATP-dependent DNA helicase"/>
    <property type="match status" value="1"/>
</dbReference>
<reference evidence="17 18" key="1">
    <citation type="journal article" date="2005" name="Nucleic Acids Res.">
        <title>Genomic blueprint of Hahella chejuensis, a marine microbe producing an algicidal agent.</title>
        <authorList>
            <person name="Jeong H."/>
            <person name="Yim J.H."/>
            <person name="Lee C."/>
            <person name="Choi S.-H."/>
            <person name="Park Y.K."/>
            <person name="Yoon S.H."/>
            <person name="Hur C.-G."/>
            <person name="Kang H.-Y."/>
            <person name="Kim D."/>
            <person name="Lee H.H."/>
            <person name="Park K.H."/>
            <person name="Park S.-H."/>
            <person name="Park H.-S."/>
            <person name="Lee H.K."/>
            <person name="Oh T.K."/>
            <person name="Kim J.F."/>
        </authorList>
    </citation>
    <scope>NUCLEOTIDE SEQUENCE [LARGE SCALE GENOMIC DNA]</scope>
    <source>
        <strain evidence="17 18">KCTC 2396</strain>
    </source>
</reference>
<dbReference type="FunFam" id="3.40.50.300:FF:001201">
    <property type="entry name" value="ATP-dependent DNA helicase UvrD2"/>
    <property type="match status" value="1"/>
</dbReference>
<dbReference type="AlphaFoldDB" id="Q2SNY3"/>
<feature type="domain" description="UvrD-like helicase ATP-binding" evidence="15">
    <location>
        <begin position="8"/>
        <end position="286"/>
    </location>
</feature>
<evidence type="ECO:0000256" key="3">
    <source>
        <dbReference type="ARBA" id="ARBA00022763"/>
    </source>
</evidence>
<name>Q2SNY3_HAHCH</name>
<accession>Q2SNY3</accession>
<evidence type="ECO:0000256" key="12">
    <source>
        <dbReference type="ARBA" id="ARBA00034923"/>
    </source>
</evidence>
<evidence type="ECO:0000256" key="13">
    <source>
        <dbReference type="ARBA" id="ARBA00048988"/>
    </source>
</evidence>
<dbReference type="PANTHER" id="PTHR11070:SF2">
    <property type="entry name" value="ATP-DEPENDENT DNA HELICASE SRS2"/>
    <property type="match status" value="1"/>
</dbReference>
<gene>
    <name evidence="17" type="ordered locus">HCH_00743</name>
</gene>
<dbReference type="STRING" id="349521.HCH_00743"/>
<dbReference type="KEGG" id="hch:HCH_00743"/>
<evidence type="ECO:0000256" key="6">
    <source>
        <dbReference type="ARBA" id="ARBA00022840"/>
    </source>
</evidence>
<dbReference type="GO" id="GO:0005524">
    <property type="term" value="F:ATP binding"/>
    <property type="evidence" value="ECO:0007669"/>
    <property type="project" value="UniProtKB-UniRule"/>
</dbReference>
<keyword evidence="2 14" id="KW-0547">Nucleotide-binding</keyword>